<gene>
    <name evidence="2" type="ORF">SAMN05660875_104239</name>
</gene>
<feature type="transmembrane region" description="Helical" evidence="1">
    <location>
        <begin position="56"/>
        <end position="74"/>
    </location>
</feature>
<keyword evidence="1" id="KW-1133">Transmembrane helix</keyword>
<dbReference type="Proteomes" id="UP000182276">
    <property type="component" value="Unassembled WGS sequence"/>
</dbReference>
<organism evidence="2 3">
    <name type="scientific">Stutzerimonas balearica DSM 6083</name>
    <dbReference type="NCBI Taxonomy" id="1123016"/>
    <lineage>
        <taxon>Bacteria</taxon>
        <taxon>Pseudomonadati</taxon>
        <taxon>Pseudomonadota</taxon>
        <taxon>Gammaproteobacteria</taxon>
        <taxon>Pseudomonadales</taxon>
        <taxon>Pseudomonadaceae</taxon>
        <taxon>Stutzerimonas</taxon>
    </lineage>
</organism>
<evidence type="ECO:0000313" key="2">
    <source>
        <dbReference type="EMBL" id="SDM36861.1"/>
    </source>
</evidence>
<accession>A0ABY0R3X2</accession>
<dbReference type="Pfam" id="PF09600">
    <property type="entry name" value="Cyd_oper_YbgE"/>
    <property type="match status" value="1"/>
</dbReference>
<keyword evidence="1" id="KW-0472">Membrane</keyword>
<dbReference type="InterPro" id="IPR011846">
    <property type="entry name" value="Cyd_oper_YbgE"/>
</dbReference>
<name>A0ABY0R3X2_9GAMM</name>
<feature type="transmembrane region" description="Helical" evidence="1">
    <location>
        <begin position="86"/>
        <end position="104"/>
    </location>
</feature>
<keyword evidence="3" id="KW-1185">Reference proteome</keyword>
<keyword evidence="1" id="KW-0812">Transmembrane</keyword>
<evidence type="ECO:0000256" key="1">
    <source>
        <dbReference type="SAM" id="Phobius"/>
    </source>
</evidence>
<evidence type="ECO:0000313" key="3">
    <source>
        <dbReference type="Proteomes" id="UP000182276"/>
    </source>
</evidence>
<sequence>MRRRMMNTPDAESAFVYRPAARTLSLLLASPLALLLLIHPAAMLDGQDGYSHPQLLLVMWGISAGFVHGVGFVPTNRPVRWGLGPLPAWGLCALGYWILARALLG</sequence>
<comment type="caution">
    <text evidence="2">The sequence shown here is derived from an EMBL/GenBank/DDBJ whole genome shotgun (WGS) entry which is preliminary data.</text>
</comment>
<proteinExistence type="predicted"/>
<dbReference type="EMBL" id="FNHO01000004">
    <property type="protein sequence ID" value="SDM36861.1"/>
    <property type="molecule type" value="Genomic_DNA"/>
</dbReference>
<protein>
    <submittedName>
        <fullName evidence="2">Predicted membrane protein, encoded in cydAB operon</fullName>
    </submittedName>
</protein>
<reference evidence="2 3" key="1">
    <citation type="submission" date="2016-10" db="EMBL/GenBank/DDBJ databases">
        <authorList>
            <person name="Varghese N."/>
            <person name="Submissions S."/>
        </authorList>
    </citation>
    <scope>NUCLEOTIDE SEQUENCE [LARGE SCALE GENOMIC DNA]</scope>
    <source>
        <strain evidence="2 3">DSM 6083</strain>
    </source>
</reference>